<reference evidence="4" key="1">
    <citation type="submission" date="2017-05" db="EMBL/GenBank/DDBJ databases">
        <title>Physiological properties and genetic analysis related to exopolysaccharide production of fresh-water unicellular cyanobacterium Aphanothece sacrum, Suizenji Nori, that has been cultured as a food source in Japan.</title>
        <authorList>
            <person name="Kanesaki Y."/>
            <person name="Yoshikawa S."/>
            <person name="Ohki K."/>
        </authorList>
    </citation>
    <scope>NUCLEOTIDE SEQUENCE [LARGE SCALE GENOMIC DNA]</scope>
    <source>
        <strain evidence="4">FPU1</strain>
    </source>
</reference>
<dbReference type="InterPro" id="IPR013154">
    <property type="entry name" value="ADH-like_N"/>
</dbReference>
<dbReference type="AlphaFoldDB" id="A0A401IG03"/>
<keyword evidence="1" id="KW-0521">NADP</keyword>
<name>A0A401IG03_APHSA</name>
<evidence type="ECO:0000313" key="4">
    <source>
        <dbReference type="Proteomes" id="UP000287247"/>
    </source>
</evidence>
<gene>
    <name evidence="3" type="ORF">AsFPU1_1521</name>
</gene>
<dbReference type="PANTHER" id="PTHR44154">
    <property type="entry name" value="QUINONE OXIDOREDUCTASE"/>
    <property type="match status" value="1"/>
</dbReference>
<evidence type="ECO:0000259" key="2">
    <source>
        <dbReference type="Pfam" id="PF08240"/>
    </source>
</evidence>
<organism evidence="3 4">
    <name type="scientific">Aphanothece sacrum FPU1</name>
    <dbReference type="NCBI Taxonomy" id="1920663"/>
    <lineage>
        <taxon>Bacteria</taxon>
        <taxon>Bacillati</taxon>
        <taxon>Cyanobacteriota</taxon>
        <taxon>Cyanophyceae</taxon>
        <taxon>Oscillatoriophycideae</taxon>
        <taxon>Chroococcales</taxon>
        <taxon>Aphanothecaceae</taxon>
        <taxon>Aphanothece</taxon>
    </lineage>
</organism>
<dbReference type="EMBL" id="BDQK01000006">
    <property type="protein sequence ID" value="GBF80120.1"/>
    <property type="molecule type" value="Genomic_DNA"/>
</dbReference>
<dbReference type="Pfam" id="PF08240">
    <property type="entry name" value="ADH_N"/>
    <property type="match status" value="1"/>
</dbReference>
<accession>A0A401IG03</accession>
<dbReference type="Proteomes" id="UP000287247">
    <property type="component" value="Unassembled WGS sequence"/>
</dbReference>
<dbReference type="SUPFAM" id="SSF50129">
    <property type="entry name" value="GroES-like"/>
    <property type="match status" value="1"/>
</dbReference>
<evidence type="ECO:0000256" key="1">
    <source>
        <dbReference type="ARBA" id="ARBA00022857"/>
    </source>
</evidence>
<sequence length="115" mass="12189">MKAIIINAPGTPDVLTLQEISQPKITIPTQILVKIKAAGLNPIDTKIRQRGTFYPEQMPAILGCDGAGIVQAVGSQVQEFKPGDEVYFCGGGLGQSQTGNYAEFTVTGKIALIID</sequence>
<dbReference type="OrthoDB" id="9792162at2"/>
<comment type="caution">
    <text evidence="3">The sequence shown here is derived from an EMBL/GenBank/DDBJ whole genome shotgun (WGS) entry which is preliminary data.</text>
</comment>
<protein>
    <submittedName>
        <fullName evidence="3">Alcohol dehydrogenase zinc-binding domain protein</fullName>
    </submittedName>
</protein>
<dbReference type="PANTHER" id="PTHR44154:SF1">
    <property type="entry name" value="QUINONE OXIDOREDUCTASE"/>
    <property type="match status" value="1"/>
</dbReference>
<dbReference type="InterPro" id="IPR051603">
    <property type="entry name" value="Zinc-ADH_QOR/CCCR"/>
</dbReference>
<proteinExistence type="predicted"/>
<keyword evidence="4" id="KW-1185">Reference proteome</keyword>
<dbReference type="InterPro" id="IPR011032">
    <property type="entry name" value="GroES-like_sf"/>
</dbReference>
<dbReference type="Gene3D" id="3.90.180.10">
    <property type="entry name" value="Medium-chain alcohol dehydrogenases, catalytic domain"/>
    <property type="match status" value="1"/>
</dbReference>
<feature type="domain" description="Alcohol dehydrogenase-like N-terminal" evidence="2">
    <location>
        <begin position="28"/>
        <end position="106"/>
    </location>
</feature>
<evidence type="ECO:0000313" key="3">
    <source>
        <dbReference type="EMBL" id="GBF80120.1"/>
    </source>
</evidence>